<dbReference type="AlphaFoldDB" id="A0A7J5YFJ7"/>
<evidence type="ECO:0000256" key="5">
    <source>
        <dbReference type="ARBA" id="ARBA00022999"/>
    </source>
</evidence>
<keyword evidence="5 6" id="KW-0727">SH2 domain</keyword>
<dbReference type="PANTHER" id="PTHR10155:SF5">
    <property type="entry name" value="SUPPRESSOR OF CYTOKINE SIGNALING 7"/>
    <property type="match status" value="1"/>
</dbReference>
<evidence type="ECO:0000256" key="1">
    <source>
        <dbReference type="ARBA" id="ARBA00004906"/>
    </source>
</evidence>
<dbReference type="InterPro" id="IPR036860">
    <property type="entry name" value="SH2_dom_sf"/>
</dbReference>
<dbReference type="InterPro" id="IPR000980">
    <property type="entry name" value="SH2"/>
</dbReference>
<sequence>PEPLLHPQTGPVFGGPGGAWGDRKARGKSRSLKVRLSKLFRTKSSSGGASLLEKRPSLASSTSSGGGRSLLEGWGSTCSTERDAQLDDSSGETVSLVDVDISWRGLNSLPPPTPPPPPRRSLSLLDSFLRGGSPRPCGWYWGPMNWEDGELKLKGRPDGAFLVRDSSDPRYILSLSFRSQGETHHTRMEHYRGPSVCGATPVRGPLSLRGGVHRESHHALKNGKFLYFLRSRVPGLPPAPVQLLYPVSRFSSVKSLQHLCRFCIRQLVRIDHVLELPLP</sequence>
<dbReference type="PANTHER" id="PTHR10155">
    <property type="entry name" value="PHOSPHATIDYLINOSITOL 3-KINASE REGULATORY SUBUNIT"/>
    <property type="match status" value="1"/>
</dbReference>
<evidence type="ECO:0000313" key="10">
    <source>
        <dbReference type="EMBL" id="KAF3847068.1"/>
    </source>
</evidence>
<feature type="compositionally biased region" description="Low complexity" evidence="7">
    <location>
        <begin position="57"/>
        <end position="75"/>
    </location>
</feature>
<evidence type="ECO:0000256" key="4">
    <source>
        <dbReference type="ARBA" id="ARBA00022786"/>
    </source>
</evidence>
<dbReference type="EMBL" id="JAAKFY010000014">
    <property type="protein sequence ID" value="KAF3847068.1"/>
    <property type="molecule type" value="Genomic_DNA"/>
</dbReference>
<name>A0A7J5YFJ7_DISMA</name>
<dbReference type="PROSITE" id="PS50001">
    <property type="entry name" value="SH2"/>
    <property type="match status" value="1"/>
</dbReference>
<dbReference type="Pfam" id="PF07525">
    <property type="entry name" value="SOCS_box"/>
    <property type="match status" value="1"/>
</dbReference>
<evidence type="ECO:0008006" key="12">
    <source>
        <dbReference type="Google" id="ProtNLM"/>
    </source>
</evidence>
<dbReference type="Gene3D" id="3.30.505.10">
    <property type="entry name" value="SH2 domain"/>
    <property type="match status" value="1"/>
</dbReference>
<dbReference type="GO" id="GO:0046935">
    <property type="term" value="F:1-phosphatidylinositol-3-kinase regulator activity"/>
    <property type="evidence" value="ECO:0007669"/>
    <property type="project" value="TreeGrafter"/>
</dbReference>
<proteinExistence type="predicted"/>
<gene>
    <name evidence="10" type="ORF">F7725_004146</name>
</gene>
<keyword evidence="11" id="KW-1185">Reference proteome</keyword>
<keyword evidence="4" id="KW-0833">Ubl conjugation pathway</keyword>
<evidence type="ECO:0000256" key="7">
    <source>
        <dbReference type="SAM" id="MobiDB-lite"/>
    </source>
</evidence>
<dbReference type="Pfam" id="PF00017">
    <property type="entry name" value="SH2"/>
    <property type="match status" value="1"/>
</dbReference>
<dbReference type="GO" id="GO:0035556">
    <property type="term" value="P:intracellular signal transduction"/>
    <property type="evidence" value="ECO:0007669"/>
    <property type="project" value="InterPro"/>
</dbReference>
<dbReference type="OrthoDB" id="5979828at2759"/>
<evidence type="ECO:0000256" key="2">
    <source>
        <dbReference type="ARBA" id="ARBA00022604"/>
    </source>
</evidence>
<evidence type="ECO:0000313" key="11">
    <source>
        <dbReference type="Proteomes" id="UP000518266"/>
    </source>
</evidence>
<dbReference type="Proteomes" id="UP000518266">
    <property type="component" value="Unassembled WGS sequence"/>
</dbReference>
<evidence type="ECO:0000256" key="6">
    <source>
        <dbReference type="PROSITE-ProRule" id="PRU00191"/>
    </source>
</evidence>
<feature type="domain" description="SH2" evidence="8">
    <location>
        <begin position="139"/>
        <end position="278"/>
    </location>
</feature>
<dbReference type="GO" id="GO:0046854">
    <property type="term" value="P:phosphatidylinositol phosphate biosynthetic process"/>
    <property type="evidence" value="ECO:0007669"/>
    <property type="project" value="TreeGrafter"/>
</dbReference>
<dbReference type="GO" id="GO:0016567">
    <property type="term" value="P:protein ubiquitination"/>
    <property type="evidence" value="ECO:0007669"/>
    <property type="project" value="UniProtKB-UniPathway"/>
</dbReference>
<feature type="domain" description="SOCS box" evidence="9">
    <location>
        <begin position="242"/>
        <end position="279"/>
    </location>
</feature>
<organism evidence="10 11">
    <name type="scientific">Dissostichus mawsoni</name>
    <name type="common">Antarctic cod</name>
    <dbReference type="NCBI Taxonomy" id="36200"/>
    <lineage>
        <taxon>Eukaryota</taxon>
        <taxon>Metazoa</taxon>
        <taxon>Chordata</taxon>
        <taxon>Craniata</taxon>
        <taxon>Vertebrata</taxon>
        <taxon>Euteleostomi</taxon>
        <taxon>Actinopterygii</taxon>
        <taxon>Neopterygii</taxon>
        <taxon>Teleostei</taxon>
        <taxon>Neoteleostei</taxon>
        <taxon>Acanthomorphata</taxon>
        <taxon>Eupercaria</taxon>
        <taxon>Perciformes</taxon>
        <taxon>Notothenioidei</taxon>
        <taxon>Nototheniidae</taxon>
        <taxon>Dissostichus</taxon>
    </lineage>
</organism>
<evidence type="ECO:0000259" key="9">
    <source>
        <dbReference type="PROSITE" id="PS50225"/>
    </source>
</evidence>
<feature type="non-terminal residue" evidence="10">
    <location>
        <position position="1"/>
    </location>
</feature>
<feature type="region of interest" description="Disordered" evidence="7">
    <location>
        <begin position="44"/>
        <end position="75"/>
    </location>
</feature>
<dbReference type="PROSITE" id="PS50225">
    <property type="entry name" value="SOCS"/>
    <property type="match status" value="1"/>
</dbReference>
<dbReference type="InterPro" id="IPR036036">
    <property type="entry name" value="SOCS_box-like_dom_sf"/>
</dbReference>
<dbReference type="GO" id="GO:0009968">
    <property type="term" value="P:negative regulation of signal transduction"/>
    <property type="evidence" value="ECO:0007669"/>
    <property type="project" value="UniProtKB-KW"/>
</dbReference>
<dbReference type="SMART" id="SM00252">
    <property type="entry name" value="SH2"/>
    <property type="match status" value="1"/>
</dbReference>
<dbReference type="GO" id="GO:0005942">
    <property type="term" value="C:phosphatidylinositol 3-kinase complex"/>
    <property type="evidence" value="ECO:0007669"/>
    <property type="project" value="TreeGrafter"/>
</dbReference>
<evidence type="ECO:0000259" key="8">
    <source>
        <dbReference type="PROSITE" id="PS50001"/>
    </source>
</evidence>
<dbReference type="SUPFAM" id="SSF158235">
    <property type="entry name" value="SOCS box-like"/>
    <property type="match status" value="1"/>
</dbReference>
<feature type="non-terminal residue" evidence="10">
    <location>
        <position position="279"/>
    </location>
</feature>
<dbReference type="UniPathway" id="UPA00143"/>
<comment type="pathway">
    <text evidence="1">Protein modification; protein ubiquitination.</text>
</comment>
<dbReference type="InterPro" id="IPR001496">
    <property type="entry name" value="SOCS_box"/>
</dbReference>
<evidence type="ECO:0000256" key="3">
    <source>
        <dbReference type="ARBA" id="ARBA00022700"/>
    </source>
</evidence>
<dbReference type="SUPFAM" id="SSF55550">
    <property type="entry name" value="SH2 domain"/>
    <property type="match status" value="1"/>
</dbReference>
<protein>
    <recommendedName>
        <fullName evidence="12">Suppressor of cytokine signaling 7</fullName>
    </recommendedName>
</protein>
<keyword evidence="2" id="KW-0341">Growth regulation</keyword>
<accession>A0A7J5YFJ7</accession>
<comment type="caution">
    <text evidence="10">The sequence shown here is derived from an EMBL/GenBank/DDBJ whole genome shotgun (WGS) entry which is preliminary data.</text>
</comment>
<feature type="region of interest" description="Disordered" evidence="7">
    <location>
        <begin position="1"/>
        <end position="29"/>
    </location>
</feature>
<reference evidence="10 11" key="1">
    <citation type="submission" date="2020-03" db="EMBL/GenBank/DDBJ databases">
        <title>Dissostichus mawsoni Genome sequencing and assembly.</title>
        <authorList>
            <person name="Park H."/>
        </authorList>
    </citation>
    <scope>NUCLEOTIDE SEQUENCE [LARGE SCALE GENOMIC DNA]</scope>
    <source>
        <strain evidence="10">DM0001</strain>
        <tissue evidence="10">Muscle</tissue>
    </source>
</reference>
<keyword evidence="3" id="KW-0734">Signal transduction inhibitor</keyword>
<dbReference type="SMART" id="SM00253">
    <property type="entry name" value="SOCS"/>
    <property type="match status" value="1"/>
</dbReference>